<dbReference type="Proteomes" id="UP001212997">
    <property type="component" value="Unassembled WGS sequence"/>
</dbReference>
<dbReference type="EMBL" id="JANAWD010000738">
    <property type="protein sequence ID" value="KAJ3476206.1"/>
    <property type="molecule type" value="Genomic_DNA"/>
</dbReference>
<dbReference type="Pfam" id="PF14033">
    <property type="entry name" value="DUF4246"/>
    <property type="match status" value="1"/>
</dbReference>
<feature type="domain" description="DUF4246" evidence="1">
    <location>
        <begin position="188"/>
        <end position="309"/>
    </location>
</feature>
<dbReference type="PANTHER" id="PTHR33119">
    <property type="entry name" value="IFI3P"/>
    <property type="match status" value="1"/>
</dbReference>
<dbReference type="AlphaFoldDB" id="A0AAD5YB15"/>
<proteinExistence type="predicted"/>
<dbReference type="InterPro" id="IPR049192">
    <property type="entry name" value="DUF4246_C"/>
</dbReference>
<dbReference type="PANTHER" id="PTHR33119:SF1">
    <property type="entry name" value="FE2OG DIOXYGENASE DOMAIN-CONTAINING PROTEIN"/>
    <property type="match status" value="1"/>
</dbReference>
<evidence type="ECO:0000313" key="2">
    <source>
        <dbReference type="EMBL" id="KAJ3476206.1"/>
    </source>
</evidence>
<comment type="caution">
    <text evidence="2">The sequence shown here is derived from an EMBL/GenBank/DDBJ whole genome shotgun (WGS) entry which is preliminary data.</text>
</comment>
<dbReference type="InterPro" id="IPR025340">
    <property type="entry name" value="DUF4246"/>
</dbReference>
<reference evidence="2" key="1">
    <citation type="submission" date="2022-07" db="EMBL/GenBank/DDBJ databases">
        <title>Genome Sequence of Physisporinus lineatus.</title>
        <authorList>
            <person name="Buettner E."/>
        </authorList>
    </citation>
    <scope>NUCLEOTIDE SEQUENCE</scope>
    <source>
        <strain evidence="2">VT162</strain>
    </source>
</reference>
<evidence type="ECO:0000313" key="3">
    <source>
        <dbReference type="Proteomes" id="UP001212997"/>
    </source>
</evidence>
<protein>
    <recommendedName>
        <fullName evidence="1">DUF4246 domain-containing protein</fullName>
    </recommendedName>
</protein>
<name>A0AAD5YB15_9APHY</name>
<gene>
    <name evidence="2" type="ORF">NLI96_g11317</name>
</gene>
<keyword evidence="3" id="KW-1185">Reference proteome</keyword>
<evidence type="ECO:0000259" key="1">
    <source>
        <dbReference type="Pfam" id="PF14033"/>
    </source>
</evidence>
<sequence>MFRRTYAFTDDNRHDLQVENVPMSPLGNLYAHSFRFSFIATPFRVSPPDSQLTTSALAYINNVDPSLTDLYVAIEDALASSVPLFERVLTDLHRTNPLRQRIPGSCRYTEWDEPDPPDDSEDEEGWFLYEREMRSWSLQRPLELPDIPKVGYRGGLETRRHVVSLRGRDIEVIVKVTEIHLSNGLPSFPKSNVKSPSIEFRMPVCSPRKFLPGDEGGTGRTWGLRAGTPCTQYLGNVPLQEGLSIGFPNMYQHRFTPATLENSDQEGRMSILSFFLVDPDLSAQEPGMERKLGPTTWRVPPQQKEWVRKAVDESIDVRIPNEVVTRIVDFVSNVWSEDRARAVAKEMKREREHFWTMHNEKWGCLPFDVNATGQ</sequence>
<organism evidence="2 3">
    <name type="scientific">Meripilus lineatus</name>
    <dbReference type="NCBI Taxonomy" id="2056292"/>
    <lineage>
        <taxon>Eukaryota</taxon>
        <taxon>Fungi</taxon>
        <taxon>Dikarya</taxon>
        <taxon>Basidiomycota</taxon>
        <taxon>Agaricomycotina</taxon>
        <taxon>Agaricomycetes</taxon>
        <taxon>Polyporales</taxon>
        <taxon>Meripilaceae</taxon>
        <taxon>Meripilus</taxon>
    </lineage>
</organism>
<accession>A0AAD5YB15</accession>